<feature type="region of interest" description="Disordered" evidence="1">
    <location>
        <begin position="37"/>
        <end position="57"/>
    </location>
</feature>
<reference evidence="2" key="1">
    <citation type="submission" date="2023-05" db="EMBL/GenBank/DDBJ databases">
        <title>Nepenthes gracilis genome sequencing.</title>
        <authorList>
            <person name="Fukushima K."/>
        </authorList>
    </citation>
    <scope>NUCLEOTIDE SEQUENCE</scope>
    <source>
        <strain evidence="2">SING2019-196</strain>
    </source>
</reference>
<evidence type="ECO:0000256" key="1">
    <source>
        <dbReference type="SAM" id="MobiDB-lite"/>
    </source>
</evidence>
<feature type="compositionally biased region" description="Polar residues" evidence="1">
    <location>
        <begin position="134"/>
        <end position="146"/>
    </location>
</feature>
<protein>
    <submittedName>
        <fullName evidence="2">Uncharacterized protein</fullName>
    </submittedName>
</protein>
<feature type="region of interest" description="Disordered" evidence="1">
    <location>
        <begin position="92"/>
        <end position="146"/>
    </location>
</feature>
<organism evidence="2 3">
    <name type="scientific">Nepenthes gracilis</name>
    <name type="common">Slender pitcher plant</name>
    <dbReference type="NCBI Taxonomy" id="150966"/>
    <lineage>
        <taxon>Eukaryota</taxon>
        <taxon>Viridiplantae</taxon>
        <taxon>Streptophyta</taxon>
        <taxon>Embryophyta</taxon>
        <taxon>Tracheophyta</taxon>
        <taxon>Spermatophyta</taxon>
        <taxon>Magnoliopsida</taxon>
        <taxon>eudicotyledons</taxon>
        <taxon>Gunneridae</taxon>
        <taxon>Pentapetalae</taxon>
        <taxon>Caryophyllales</taxon>
        <taxon>Nepenthaceae</taxon>
        <taxon>Nepenthes</taxon>
    </lineage>
</organism>
<keyword evidence="3" id="KW-1185">Reference proteome</keyword>
<evidence type="ECO:0000313" key="2">
    <source>
        <dbReference type="EMBL" id="GMH10666.1"/>
    </source>
</evidence>
<sequence>MECLVDIEEVAADAPKSAGIVEVDILEPTPGPIDIPEVASTSDRVLPEPLTQGPTATEEVGAPEQVIDVPAIEVFQEANLMGTAPQLEHVSVSPPLAMPDSSSPVERATRRVEPLGMEEAARRSKPPSMPTCRVASNSVGMSFTQV</sequence>
<comment type="caution">
    <text evidence="2">The sequence shown here is derived from an EMBL/GenBank/DDBJ whole genome shotgun (WGS) entry which is preliminary data.</text>
</comment>
<proteinExistence type="predicted"/>
<name>A0AAD3XNE6_NEPGR</name>
<dbReference type="AlphaFoldDB" id="A0AAD3XNE6"/>
<dbReference type="EMBL" id="BSYO01000010">
    <property type="protein sequence ID" value="GMH10666.1"/>
    <property type="molecule type" value="Genomic_DNA"/>
</dbReference>
<gene>
    <name evidence="2" type="ORF">Nepgr_012507</name>
</gene>
<evidence type="ECO:0000313" key="3">
    <source>
        <dbReference type="Proteomes" id="UP001279734"/>
    </source>
</evidence>
<accession>A0AAD3XNE6</accession>
<dbReference type="Proteomes" id="UP001279734">
    <property type="component" value="Unassembled WGS sequence"/>
</dbReference>